<keyword evidence="2" id="KW-1185">Reference proteome</keyword>
<dbReference type="OrthoDB" id="7863529at2759"/>
<name>A0A6J2TF57_DROLE</name>
<organism evidence="2 3">
    <name type="scientific">Drosophila lebanonensis</name>
    <name type="common">Fruit fly</name>
    <name type="synonym">Scaptodrosophila lebanonensis</name>
    <dbReference type="NCBI Taxonomy" id="7225"/>
    <lineage>
        <taxon>Eukaryota</taxon>
        <taxon>Metazoa</taxon>
        <taxon>Ecdysozoa</taxon>
        <taxon>Arthropoda</taxon>
        <taxon>Hexapoda</taxon>
        <taxon>Insecta</taxon>
        <taxon>Pterygota</taxon>
        <taxon>Neoptera</taxon>
        <taxon>Endopterygota</taxon>
        <taxon>Diptera</taxon>
        <taxon>Brachycera</taxon>
        <taxon>Muscomorpha</taxon>
        <taxon>Ephydroidea</taxon>
        <taxon>Drosophilidae</taxon>
        <taxon>Scaptodrosophila</taxon>
    </lineage>
</organism>
<feature type="chain" id="PRO_5027105981" evidence="1">
    <location>
        <begin position="21"/>
        <end position="219"/>
    </location>
</feature>
<proteinExistence type="predicted"/>
<accession>A0A6J2TF57</accession>
<reference evidence="3" key="1">
    <citation type="submission" date="2025-08" db="UniProtKB">
        <authorList>
            <consortium name="RefSeq"/>
        </authorList>
    </citation>
    <scope>IDENTIFICATION</scope>
    <source>
        <strain evidence="3">11010-0011.00</strain>
        <tissue evidence="3">Whole body</tissue>
    </source>
</reference>
<dbReference type="Proteomes" id="UP000504634">
    <property type="component" value="Unplaced"/>
</dbReference>
<dbReference type="AlphaFoldDB" id="A0A6J2TF57"/>
<sequence length="219" mass="23604">MWKMLLSVALLCLFAASALGQDQTVDCVAAQGISFNNTELFSTWYEVARNPAAASNCIEVSTKLSQDNTTLSLTVAHSATLSSNYMNVNEVASLALTNQTNGTNLVFSVNGQNQSAIFVKLLEQKKLDNGKSFLIGCGQTTPGNANTTYGFFLQNITASATADELYSLNQNASLKYSFFNATSNITSVNQSGCFRNSADRLVPAFSALMALFYMLLKAF</sequence>
<dbReference type="RefSeq" id="XP_030373748.1">
    <property type="nucleotide sequence ID" value="XM_030517888.1"/>
</dbReference>
<protein>
    <submittedName>
        <fullName evidence="3">Uncharacterized protein LOC115623508</fullName>
    </submittedName>
</protein>
<gene>
    <name evidence="3" type="primary">LOC115623508</name>
</gene>
<keyword evidence="1" id="KW-0732">Signal</keyword>
<feature type="signal peptide" evidence="1">
    <location>
        <begin position="1"/>
        <end position="20"/>
    </location>
</feature>
<dbReference type="GeneID" id="115623508"/>
<evidence type="ECO:0000313" key="2">
    <source>
        <dbReference type="Proteomes" id="UP000504634"/>
    </source>
</evidence>
<evidence type="ECO:0000313" key="3">
    <source>
        <dbReference type="RefSeq" id="XP_030373748.1"/>
    </source>
</evidence>
<evidence type="ECO:0000256" key="1">
    <source>
        <dbReference type="SAM" id="SignalP"/>
    </source>
</evidence>